<dbReference type="AlphaFoldDB" id="A0A2S0NF89"/>
<dbReference type="OrthoDB" id="9554199at2"/>
<feature type="domain" description="DNA mimic protein DMP19 C-terminal" evidence="1">
    <location>
        <begin position="42"/>
        <end position="120"/>
    </location>
</feature>
<dbReference type="RefSeq" id="WP_106750066.1">
    <property type="nucleotide sequence ID" value="NZ_CP027668.1"/>
</dbReference>
<dbReference type="Proteomes" id="UP000237889">
    <property type="component" value="Chromosome"/>
</dbReference>
<dbReference type="InterPro" id="IPR025402">
    <property type="entry name" value="DMP19_C"/>
</dbReference>
<name>A0A2S0NF89_9HYPH</name>
<sequence length="178" mass="20413">MDDAQRKGRALWDAVATHLDEKYGTGPEWGEPDYHTLAAEPFEVRMLFVLGSIEYNIANGGWGQFLWNCLPHWRLMIDIAEKAYPMTGAPRHAEALGDLRRCCLHSEADAMATKRRAIAERNFLVHTYPLFGEFLDRARAYDDGQWQHVFYGDDAHLALLSWLAANEGLFRRYLGQVQ</sequence>
<protein>
    <recommendedName>
        <fullName evidence="1">DNA mimic protein DMP19 C-terminal domain-containing protein</fullName>
    </recommendedName>
</protein>
<proteinExistence type="predicted"/>
<dbReference type="KEGG" id="phr:C6569_17405"/>
<dbReference type="Pfam" id="PF14300">
    <property type="entry name" value="DMP19"/>
    <property type="match status" value="1"/>
</dbReference>
<gene>
    <name evidence="2" type="ORF">C6569_17405</name>
</gene>
<organism evidence="2 3">
    <name type="scientific">Phreatobacter cathodiphilus</name>
    <dbReference type="NCBI Taxonomy" id="1868589"/>
    <lineage>
        <taxon>Bacteria</taxon>
        <taxon>Pseudomonadati</taxon>
        <taxon>Pseudomonadota</taxon>
        <taxon>Alphaproteobacteria</taxon>
        <taxon>Hyphomicrobiales</taxon>
        <taxon>Phreatobacteraceae</taxon>
        <taxon>Phreatobacter</taxon>
    </lineage>
</organism>
<evidence type="ECO:0000259" key="1">
    <source>
        <dbReference type="Pfam" id="PF14300"/>
    </source>
</evidence>
<reference evidence="2 3" key="1">
    <citation type="submission" date="2018-03" db="EMBL/GenBank/DDBJ databases">
        <title>Genome sequencing of Phreatobacter sp.</title>
        <authorList>
            <person name="Kim S.-J."/>
            <person name="Heo J."/>
            <person name="Kwon S.-W."/>
        </authorList>
    </citation>
    <scope>NUCLEOTIDE SEQUENCE [LARGE SCALE GENOMIC DNA]</scope>
    <source>
        <strain evidence="2 3">S-12</strain>
    </source>
</reference>
<evidence type="ECO:0000313" key="2">
    <source>
        <dbReference type="EMBL" id="AVO46696.1"/>
    </source>
</evidence>
<accession>A0A2S0NF89</accession>
<evidence type="ECO:0000313" key="3">
    <source>
        <dbReference type="Proteomes" id="UP000237889"/>
    </source>
</evidence>
<dbReference type="EMBL" id="CP027668">
    <property type="protein sequence ID" value="AVO46696.1"/>
    <property type="molecule type" value="Genomic_DNA"/>
</dbReference>
<keyword evidence="3" id="KW-1185">Reference proteome</keyword>